<evidence type="ECO:0000256" key="2">
    <source>
        <dbReference type="PIRSR" id="PIRSR000868-1"/>
    </source>
</evidence>
<dbReference type="AlphaFoldDB" id="A0A8E0RPT6"/>
<evidence type="ECO:0000313" key="5">
    <source>
        <dbReference type="Proteomes" id="UP000728185"/>
    </source>
</evidence>
<feature type="site" description="Interaction with phosphoserine on interacting protein" evidence="2">
    <location>
        <position position="138"/>
    </location>
</feature>
<comment type="caution">
    <text evidence="4">The sequence shown here is derived from an EMBL/GenBank/DDBJ whole genome shotgun (WGS) entry which is preliminary data.</text>
</comment>
<evidence type="ECO:0000256" key="1">
    <source>
        <dbReference type="ARBA" id="ARBA00006141"/>
    </source>
</evidence>
<reference evidence="4" key="1">
    <citation type="submission" date="2019-05" db="EMBL/GenBank/DDBJ databases">
        <title>Annotation for the trematode Fasciolopsis buski.</title>
        <authorList>
            <person name="Choi Y.-J."/>
        </authorList>
    </citation>
    <scope>NUCLEOTIDE SEQUENCE</scope>
    <source>
        <strain evidence="4">HT</strain>
        <tissue evidence="4">Whole worm</tissue>
    </source>
</reference>
<dbReference type="InterPro" id="IPR036815">
    <property type="entry name" value="14-3-3_dom_sf"/>
</dbReference>
<dbReference type="PROSITE" id="PS00796">
    <property type="entry name" value="1433_1"/>
    <property type="match status" value="1"/>
</dbReference>
<comment type="similarity">
    <text evidence="1">Belongs to the 14-3-3 family.</text>
</comment>
<protein>
    <submittedName>
        <fullName evidence="4">Tyrosine 3-monooxygenase/tryptophan 5-monooxygenase activation protein theta polypeptide</fullName>
    </submittedName>
</protein>
<evidence type="ECO:0000259" key="3">
    <source>
        <dbReference type="SMART" id="SM00101"/>
    </source>
</evidence>
<dbReference type="SUPFAM" id="SSF48445">
    <property type="entry name" value="14-3-3 protein"/>
    <property type="match status" value="1"/>
</dbReference>
<evidence type="ECO:0000313" key="4">
    <source>
        <dbReference type="EMBL" id="KAA0184878.1"/>
    </source>
</evidence>
<dbReference type="SMART" id="SM00101">
    <property type="entry name" value="14_3_3"/>
    <property type="match status" value="1"/>
</dbReference>
<dbReference type="OrthoDB" id="10260625at2759"/>
<gene>
    <name evidence="4" type="ORF">FBUS_09335</name>
</gene>
<dbReference type="InterPro" id="IPR023409">
    <property type="entry name" value="14-3-3_CS"/>
</dbReference>
<dbReference type="PRINTS" id="PR00305">
    <property type="entry name" value="1433ZETA"/>
</dbReference>
<keyword evidence="5" id="KW-1185">Reference proteome</keyword>
<dbReference type="Gene3D" id="1.20.190.20">
    <property type="entry name" value="14-3-3 domain"/>
    <property type="match status" value="1"/>
</dbReference>
<dbReference type="CDD" id="cd08774">
    <property type="entry name" value="14-3-3"/>
    <property type="match status" value="1"/>
</dbReference>
<dbReference type="Pfam" id="PF00244">
    <property type="entry name" value="14-3-3"/>
    <property type="match status" value="1"/>
</dbReference>
<feature type="site" description="Interaction with phosphoserine on interacting protein" evidence="2">
    <location>
        <position position="68"/>
    </location>
</feature>
<dbReference type="PIRSF" id="PIRSF000868">
    <property type="entry name" value="14-3-3"/>
    <property type="match status" value="1"/>
</dbReference>
<dbReference type="EMBL" id="LUCM01010840">
    <property type="protein sequence ID" value="KAA0184878.1"/>
    <property type="molecule type" value="Genomic_DNA"/>
</dbReference>
<proteinExistence type="inferred from homology"/>
<organism evidence="4 5">
    <name type="scientific">Fasciolopsis buskii</name>
    <dbReference type="NCBI Taxonomy" id="27845"/>
    <lineage>
        <taxon>Eukaryota</taxon>
        <taxon>Metazoa</taxon>
        <taxon>Spiralia</taxon>
        <taxon>Lophotrochozoa</taxon>
        <taxon>Platyhelminthes</taxon>
        <taxon>Trematoda</taxon>
        <taxon>Digenea</taxon>
        <taxon>Plagiorchiida</taxon>
        <taxon>Echinostomata</taxon>
        <taxon>Echinostomatoidea</taxon>
        <taxon>Fasciolidae</taxon>
        <taxon>Fasciolopsis</taxon>
    </lineage>
</organism>
<feature type="domain" description="14-3-3" evidence="3">
    <location>
        <begin position="13"/>
        <end position="252"/>
    </location>
</feature>
<dbReference type="InterPro" id="IPR000308">
    <property type="entry name" value="14-3-3"/>
</dbReference>
<sequence length="252" mass="28811">MSRSWITGCNFSSEELVFLAKCAERAERYEDMAAAMKLHTEKLGVKELSNEDRNLLSVAYKNVVGARRSAWRITCGSIKPDLTEVQLKAHKDYIKRMVVELNEICKEVLDILQTYLIPSAVSAESKVFYMKMQGDYYRYCAEVADTENRQAIVESSFKAYDEAMKIANDLHPTHPIRLGLALNFSVFYYEIKDQPKAACELAQRSFDDALAELDTLEEESYKDSTLIMQLLRDNLTLWTTDQPDNEVDAGDK</sequence>
<dbReference type="InterPro" id="IPR023410">
    <property type="entry name" value="14-3-3_domain"/>
</dbReference>
<dbReference type="Proteomes" id="UP000728185">
    <property type="component" value="Unassembled WGS sequence"/>
</dbReference>
<name>A0A8E0RPT6_9TREM</name>
<dbReference type="PANTHER" id="PTHR18860">
    <property type="entry name" value="14-3-3 PROTEIN"/>
    <property type="match status" value="1"/>
</dbReference>
<accession>A0A8E0RPT6</accession>